<dbReference type="EMBL" id="JBJQOH010000007">
    <property type="protein sequence ID" value="KAL3679648.1"/>
    <property type="molecule type" value="Genomic_DNA"/>
</dbReference>
<feature type="compositionally biased region" description="Basic residues" evidence="1">
    <location>
        <begin position="32"/>
        <end position="43"/>
    </location>
</feature>
<evidence type="ECO:0000313" key="2">
    <source>
        <dbReference type="EMBL" id="KAL3679648.1"/>
    </source>
</evidence>
<keyword evidence="3" id="KW-1185">Reference proteome</keyword>
<proteinExistence type="predicted"/>
<sequence length="239" mass="26138">MAGKLPAKMGSIHPISMPEKAGTDTDEEPLAKKVHRLKNKPPRKKPEAVIEESETEERDREDSKSEESGGDASAEEEEVAKSGEESSDQESEETPALPQTIESTPEADQVEANTEVTPDEEHLANTTPLSLATLAKRKVTFGPSSSEPATKKRVVSSDEESLDQFTFETQHTDEDTDLSPAKTSESTMLSSLMEAGEVMKCLEEESKSLGILITSPGGYTRMLSEVLEGWKKELTVQRE</sequence>
<evidence type="ECO:0000313" key="3">
    <source>
        <dbReference type="Proteomes" id="UP001633002"/>
    </source>
</evidence>
<gene>
    <name evidence="2" type="ORF">R1sor_022604</name>
</gene>
<organism evidence="2 3">
    <name type="scientific">Riccia sorocarpa</name>
    <dbReference type="NCBI Taxonomy" id="122646"/>
    <lineage>
        <taxon>Eukaryota</taxon>
        <taxon>Viridiplantae</taxon>
        <taxon>Streptophyta</taxon>
        <taxon>Embryophyta</taxon>
        <taxon>Marchantiophyta</taxon>
        <taxon>Marchantiopsida</taxon>
        <taxon>Marchantiidae</taxon>
        <taxon>Marchantiales</taxon>
        <taxon>Ricciaceae</taxon>
        <taxon>Riccia</taxon>
    </lineage>
</organism>
<evidence type="ECO:0000256" key="1">
    <source>
        <dbReference type="SAM" id="MobiDB-lite"/>
    </source>
</evidence>
<name>A0ABD3GKB6_9MARC</name>
<feature type="region of interest" description="Disordered" evidence="1">
    <location>
        <begin position="1"/>
        <end position="184"/>
    </location>
</feature>
<reference evidence="2 3" key="1">
    <citation type="submission" date="2024-09" db="EMBL/GenBank/DDBJ databases">
        <title>Chromosome-scale assembly of Riccia sorocarpa.</title>
        <authorList>
            <person name="Paukszto L."/>
        </authorList>
    </citation>
    <scope>NUCLEOTIDE SEQUENCE [LARGE SCALE GENOMIC DNA]</scope>
    <source>
        <strain evidence="2">LP-2024</strain>
        <tissue evidence="2">Aerial parts of the thallus</tissue>
    </source>
</reference>
<accession>A0ABD3GKB6</accession>
<protein>
    <submittedName>
        <fullName evidence="2">Uncharacterized protein</fullName>
    </submittedName>
</protein>
<dbReference type="Proteomes" id="UP001633002">
    <property type="component" value="Unassembled WGS sequence"/>
</dbReference>
<comment type="caution">
    <text evidence="2">The sequence shown here is derived from an EMBL/GenBank/DDBJ whole genome shotgun (WGS) entry which is preliminary data.</text>
</comment>
<dbReference type="AlphaFoldDB" id="A0ABD3GKB6"/>
<feature type="compositionally biased region" description="Basic and acidic residues" evidence="1">
    <location>
        <begin position="57"/>
        <end position="67"/>
    </location>
</feature>